<dbReference type="EMBL" id="WOFH01000014">
    <property type="protein sequence ID" value="MUN41390.1"/>
    <property type="molecule type" value="Genomic_DNA"/>
</dbReference>
<proteinExistence type="predicted"/>
<name>A0A7K1LAD8_9ACTN</name>
<gene>
    <name evidence="1" type="ORF">GNZ18_33070</name>
</gene>
<organism evidence="1 2">
    <name type="scientific">Actinomadura litoris</name>
    <dbReference type="NCBI Taxonomy" id="2678616"/>
    <lineage>
        <taxon>Bacteria</taxon>
        <taxon>Bacillati</taxon>
        <taxon>Actinomycetota</taxon>
        <taxon>Actinomycetes</taxon>
        <taxon>Streptosporangiales</taxon>
        <taxon>Thermomonosporaceae</taxon>
        <taxon>Actinomadura</taxon>
    </lineage>
</organism>
<dbReference type="Proteomes" id="UP000432015">
    <property type="component" value="Unassembled WGS sequence"/>
</dbReference>
<dbReference type="RefSeq" id="WP_156220562.1">
    <property type="nucleotide sequence ID" value="NZ_WOFH01000014.1"/>
</dbReference>
<sequence>MSEEWTAQQCATEWGVQLKTWHSYVARGQAPGSARHSGRTPLWEAETVRAWPRPGQGARNDLNMPDELPVLYETTVGTRGDMSGSTSPLPRYWHVSVADRAARGDTYLEVMRPDGQTVACVAWHERLNEGSDELAEAVAWITGAARKVWAAGAKLAQGTPPAVLWADVADAWEFAGRNAYFAWAKEIVASGVTRTAYL</sequence>
<comment type="caution">
    <text evidence="1">The sequence shown here is derived from an EMBL/GenBank/DDBJ whole genome shotgun (WGS) entry which is preliminary data.</text>
</comment>
<evidence type="ECO:0000313" key="2">
    <source>
        <dbReference type="Proteomes" id="UP000432015"/>
    </source>
</evidence>
<evidence type="ECO:0000313" key="1">
    <source>
        <dbReference type="EMBL" id="MUN41390.1"/>
    </source>
</evidence>
<accession>A0A7K1LAD8</accession>
<protein>
    <submittedName>
        <fullName evidence="1">Uncharacterized protein</fullName>
    </submittedName>
</protein>
<keyword evidence="2" id="KW-1185">Reference proteome</keyword>
<dbReference type="AlphaFoldDB" id="A0A7K1LAD8"/>
<reference evidence="1 2" key="1">
    <citation type="submission" date="2019-11" db="EMBL/GenBank/DDBJ databases">
        <authorList>
            <person name="Cao P."/>
        </authorList>
    </citation>
    <scope>NUCLEOTIDE SEQUENCE [LARGE SCALE GENOMIC DNA]</scope>
    <source>
        <strain evidence="1 2">NEAU-AAG5</strain>
    </source>
</reference>